<evidence type="ECO:0008006" key="3">
    <source>
        <dbReference type="Google" id="ProtNLM"/>
    </source>
</evidence>
<name>A0A382TAN2_9ZZZZ</name>
<dbReference type="PANTHER" id="PTHR36566:SF1">
    <property type="entry name" value="PYRIDINIUM-3,5-BISTHIOCARBOXYLIC ACID MONONUCLEOTIDE NICKEL INSERTION PROTEIN"/>
    <property type="match status" value="1"/>
</dbReference>
<reference evidence="2" key="1">
    <citation type="submission" date="2018-05" db="EMBL/GenBank/DDBJ databases">
        <authorList>
            <person name="Lanie J.A."/>
            <person name="Ng W.-L."/>
            <person name="Kazmierczak K.M."/>
            <person name="Andrzejewski T.M."/>
            <person name="Davidsen T.M."/>
            <person name="Wayne K.J."/>
            <person name="Tettelin H."/>
            <person name="Glass J.I."/>
            <person name="Rusch D."/>
            <person name="Podicherti R."/>
            <person name="Tsui H.-C.T."/>
            <person name="Winkler M.E."/>
        </authorList>
    </citation>
    <scope>NUCLEOTIDE SEQUENCE</scope>
</reference>
<evidence type="ECO:0000256" key="1">
    <source>
        <dbReference type="ARBA" id="ARBA00022596"/>
    </source>
</evidence>
<proteinExistence type="predicted"/>
<dbReference type="Pfam" id="PF01969">
    <property type="entry name" value="Ni_insertion"/>
    <property type="match status" value="1"/>
</dbReference>
<keyword evidence="1" id="KW-0533">Nickel</keyword>
<dbReference type="PANTHER" id="PTHR36566">
    <property type="entry name" value="NICKEL INSERTION PROTEIN-RELATED"/>
    <property type="match status" value="1"/>
</dbReference>
<dbReference type="InterPro" id="IPR002822">
    <property type="entry name" value="Ni_insertion"/>
</dbReference>
<protein>
    <recommendedName>
        <fullName evidence="3">LarC family nickel insertion protein</fullName>
    </recommendedName>
</protein>
<dbReference type="AlphaFoldDB" id="A0A382TAN2"/>
<feature type="non-terminal residue" evidence="2">
    <location>
        <position position="1"/>
    </location>
</feature>
<evidence type="ECO:0000313" key="2">
    <source>
        <dbReference type="EMBL" id="SVD19103.1"/>
    </source>
</evidence>
<organism evidence="2">
    <name type="scientific">marine metagenome</name>
    <dbReference type="NCBI Taxonomy" id="408172"/>
    <lineage>
        <taxon>unclassified sequences</taxon>
        <taxon>metagenomes</taxon>
        <taxon>ecological metagenomes</taxon>
    </lineage>
</organism>
<gene>
    <name evidence="2" type="ORF">METZ01_LOCUS371957</name>
</gene>
<dbReference type="EMBL" id="UINC01135134">
    <property type="protein sequence ID" value="SVD19103.1"/>
    <property type="molecule type" value="Genomic_DNA"/>
</dbReference>
<sequence>VHTPFPLLCDRIRKSKLSAPIVSRALDIFTLLGEAEASVHGVSLEEINFHEVGAWDSIIDVVGAAYFIEALEATWSCGAIPQGGGLVTTAHGPLPIPVPAVTVLLEGFEFFDDGLEGERVTPTGAAILRHLTVDSQRGCGRRQLLTTGNGFGTRELVGKSNVLRALVFNNLDKQNLTDEVGIIEFGIDDQSPEDLAHALRLVRVSDGVIDVVQWPVFGKKGRMGAHIQILVVPAHLDDVVEICLSETTTIGLRWRFEARRVLTRERVTVDGVSGPIRVKLVELPDGRSSAKAENDDLAEIT</sequence>
<dbReference type="Gene3D" id="3.30.70.1380">
    <property type="entry name" value="Transcriptional regulatory protein pf0864 domain like"/>
    <property type="match status" value="1"/>
</dbReference>
<accession>A0A382TAN2</accession>
<feature type="non-terminal residue" evidence="2">
    <location>
        <position position="301"/>
    </location>
</feature>